<dbReference type="AlphaFoldDB" id="A0AAD1U8P2"/>
<evidence type="ECO:0008006" key="4">
    <source>
        <dbReference type="Google" id="ProtNLM"/>
    </source>
</evidence>
<dbReference type="Proteomes" id="UP001295684">
    <property type="component" value="Unassembled WGS sequence"/>
</dbReference>
<feature type="compositionally biased region" description="Basic residues" evidence="1">
    <location>
        <begin position="92"/>
        <end position="101"/>
    </location>
</feature>
<feature type="compositionally biased region" description="Basic and acidic residues" evidence="1">
    <location>
        <begin position="107"/>
        <end position="118"/>
    </location>
</feature>
<feature type="compositionally biased region" description="Basic and acidic residues" evidence="1">
    <location>
        <begin position="435"/>
        <end position="445"/>
    </location>
</feature>
<evidence type="ECO:0000313" key="2">
    <source>
        <dbReference type="EMBL" id="CAI2360863.1"/>
    </source>
</evidence>
<gene>
    <name evidence="2" type="ORF">ECRASSUSDP1_LOCUS2170</name>
</gene>
<keyword evidence="3" id="KW-1185">Reference proteome</keyword>
<feature type="region of interest" description="Disordered" evidence="1">
    <location>
        <begin position="415"/>
        <end position="473"/>
    </location>
</feature>
<dbReference type="SUPFAM" id="SSF54768">
    <property type="entry name" value="dsRNA-binding domain-like"/>
    <property type="match status" value="1"/>
</dbReference>
<evidence type="ECO:0000313" key="3">
    <source>
        <dbReference type="Proteomes" id="UP001295684"/>
    </source>
</evidence>
<dbReference type="Gene3D" id="3.30.160.20">
    <property type="match status" value="1"/>
</dbReference>
<evidence type="ECO:0000256" key="1">
    <source>
        <dbReference type="SAM" id="MobiDB-lite"/>
    </source>
</evidence>
<accession>A0AAD1U8P2</accession>
<organism evidence="2 3">
    <name type="scientific">Euplotes crassus</name>
    <dbReference type="NCBI Taxonomy" id="5936"/>
    <lineage>
        <taxon>Eukaryota</taxon>
        <taxon>Sar</taxon>
        <taxon>Alveolata</taxon>
        <taxon>Ciliophora</taxon>
        <taxon>Intramacronucleata</taxon>
        <taxon>Spirotrichea</taxon>
        <taxon>Hypotrichia</taxon>
        <taxon>Euplotida</taxon>
        <taxon>Euplotidae</taxon>
        <taxon>Moneuplotes</taxon>
    </lineage>
</organism>
<name>A0AAD1U8P2_EUPCR</name>
<proteinExistence type="predicted"/>
<comment type="caution">
    <text evidence="2">The sequence shown here is derived from an EMBL/GenBank/DDBJ whole genome shotgun (WGS) entry which is preliminary data.</text>
</comment>
<feature type="region of interest" description="Disordered" evidence="1">
    <location>
        <begin position="88"/>
        <end position="120"/>
    </location>
</feature>
<reference evidence="2" key="1">
    <citation type="submission" date="2023-07" db="EMBL/GenBank/DDBJ databases">
        <authorList>
            <consortium name="AG Swart"/>
            <person name="Singh M."/>
            <person name="Singh A."/>
            <person name="Seah K."/>
            <person name="Emmerich C."/>
        </authorList>
    </citation>
    <scope>NUCLEOTIDE SEQUENCE</scope>
    <source>
        <strain evidence="2">DP1</strain>
    </source>
</reference>
<sequence length="478" mass="55349">MDSMMLPPHWIYVPLPTHGNKEFGFYHNTETKECSLTSPFDIAQLPYIYRKMFKVPLSYDEKELIKAIEQAYNIQIEKQRKYVQEVREASRKSKKSKKRKATAQVSEAKDQKRSKEVDSNDSIPEVITDFKNEQEVVHYCKKIPLPPSKVNTNDMISFLTQLCEKHLNKRPEYNFENCPPATHRCIVKIPYISQPIEFISTNKKKAKHGAADKALKMYFTRVYTEFVQLGDEKEKINQKELRACEEEEIEYNNSLIKKAQWEHSQKRKLDSSLQEHDSNRPSREDLLKVEVKDPTLIDHICLLREFTPKTLLEAYKIRVKKGSLKLDRKVGDGVHYCTVRFYTDLKQYKVTGEGSTAMQAEFFGCQKMCGYVFNGHPFWIELVVHVKSLPIVKRSILDESLSISFKNIESGSKYGSTSLLKSKSPKPTKATKPRSILDFKSDNPESKVLNPTYDQDETDLKSSSPEQHKTVAETIIIE</sequence>
<feature type="compositionally biased region" description="Basic residues" evidence="1">
    <location>
        <begin position="423"/>
        <end position="432"/>
    </location>
</feature>
<dbReference type="EMBL" id="CAMPGE010002057">
    <property type="protein sequence ID" value="CAI2360863.1"/>
    <property type="molecule type" value="Genomic_DNA"/>
</dbReference>
<protein>
    <recommendedName>
        <fullName evidence="4">DRBM domain-containing protein</fullName>
    </recommendedName>
</protein>
<dbReference type="CDD" id="cd00048">
    <property type="entry name" value="DSRM_SF"/>
    <property type="match status" value="1"/>
</dbReference>